<comment type="caution">
    <text evidence="1">The sequence shown here is derived from an EMBL/GenBank/DDBJ whole genome shotgun (WGS) entry which is preliminary data.</text>
</comment>
<name>A0A6L9U9G3_9HYPH</name>
<evidence type="ECO:0000313" key="2">
    <source>
        <dbReference type="Proteomes" id="UP000483035"/>
    </source>
</evidence>
<evidence type="ECO:0000313" key="1">
    <source>
        <dbReference type="EMBL" id="NEI70936.1"/>
    </source>
</evidence>
<reference evidence="1 2" key="1">
    <citation type="submission" date="2019-12" db="EMBL/GenBank/DDBJ databases">
        <title>Rhizobium genotypes associated with high levels of biological nitrogen fixation by grain legumes in a temperate-maritime cropping system.</title>
        <authorList>
            <person name="Maluk M."/>
            <person name="Francesc Ferrando Molina F."/>
            <person name="Lopez Del Egido L."/>
            <person name="Lafos M."/>
            <person name="Langarica-Fuentes A."/>
            <person name="Gebre Yohannes G."/>
            <person name="Young M.W."/>
            <person name="Martin P."/>
            <person name="Gantlett R."/>
            <person name="Kenicer G."/>
            <person name="Hawes C."/>
            <person name="Begg G.S."/>
            <person name="Quilliam R.S."/>
            <person name="Squire G.R."/>
            <person name="Poole P.S."/>
            <person name="Young P.W."/>
            <person name="Iannetta P.M."/>
            <person name="James E.K."/>
        </authorList>
    </citation>
    <scope>NUCLEOTIDE SEQUENCE [LARGE SCALE GENOMIC DNA]</scope>
    <source>
        <strain evidence="1 2">JHI1118</strain>
    </source>
</reference>
<dbReference type="AlphaFoldDB" id="A0A6L9U9G3"/>
<protein>
    <submittedName>
        <fullName evidence="1">Uncharacterized protein</fullName>
    </submittedName>
</protein>
<sequence>MRDYSTPDWIRLIVSIHFACMRRREVRSFSGYALGKRREPSRFPGLASGIAETLFQSLEFYEDGETLQRPAIAPVILEALQRVTAEDAFALASRNNDLVRLTRDVISQGIADALVGAFDVRKKTRPEYDVIRPKPKHGSAANDALAHLERMGQLVPRYTWRRANGPYLADFFGSDREVTFGRIWQDASFDYDEQWQWTCLVSMKRILNSPPEGRTDIARQAARDVEDYYDALKRLNGTSE</sequence>
<accession>A0A6L9U9G3</accession>
<dbReference type="RefSeq" id="WP_163987425.1">
    <property type="nucleotide sequence ID" value="NZ_WUEY01000006.1"/>
</dbReference>
<gene>
    <name evidence="1" type="ORF">GR212_15235</name>
</gene>
<organism evidence="1 2">
    <name type="scientific">Rhizobium lusitanum</name>
    <dbReference type="NCBI Taxonomy" id="293958"/>
    <lineage>
        <taxon>Bacteria</taxon>
        <taxon>Pseudomonadati</taxon>
        <taxon>Pseudomonadota</taxon>
        <taxon>Alphaproteobacteria</taxon>
        <taxon>Hyphomicrobiales</taxon>
        <taxon>Rhizobiaceae</taxon>
        <taxon>Rhizobium/Agrobacterium group</taxon>
        <taxon>Rhizobium</taxon>
    </lineage>
</organism>
<dbReference type="EMBL" id="WUEY01000006">
    <property type="protein sequence ID" value="NEI70936.1"/>
    <property type="molecule type" value="Genomic_DNA"/>
</dbReference>
<dbReference type="Proteomes" id="UP000483035">
    <property type="component" value="Unassembled WGS sequence"/>
</dbReference>
<proteinExistence type="predicted"/>